<feature type="non-terminal residue" evidence="1">
    <location>
        <position position="1"/>
    </location>
</feature>
<accession>A0AAV4U333</accession>
<sequence>KSVRSDEFGGIGEPHCEDLRKVIANAFEMMS</sequence>
<reference evidence="1 2" key="1">
    <citation type="submission" date="2021-06" db="EMBL/GenBank/DDBJ databases">
        <title>Caerostris extrusa draft genome.</title>
        <authorList>
            <person name="Kono N."/>
            <person name="Arakawa K."/>
        </authorList>
    </citation>
    <scope>NUCLEOTIDE SEQUENCE [LARGE SCALE GENOMIC DNA]</scope>
</reference>
<dbReference type="AlphaFoldDB" id="A0AAV4U333"/>
<evidence type="ECO:0000313" key="1">
    <source>
        <dbReference type="EMBL" id="GIY52130.1"/>
    </source>
</evidence>
<dbReference type="Proteomes" id="UP001054945">
    <property type="component" value="Unassembled WGS sequence"/>
</dbReference>
<organism evidence="1 2">
    <name type="scientific">Caerostris extrusa</name>
    <name type="common">Bark spider</name>
    <name type="synonym">Caerostris bankana</name>
    <dbReference type="NCBI Taxonomy" id="172846"/>
    <lineage>
        <taxon>Eukaryota</taxon>
        <taxon>Metazoa</taxon>
        <taxon>Ecdysozoa</taxon>
        <taxon>Arthropoda</taxon>
        <taxon>Chelicerata</taxon>
        <taxon>Arachnida</taxon>
        <taxon>Araneae</taxon>
        <taxon>Araneomorphae</taxon>
        <taxon>Entelegynae</taxon>
        <taxon>Araneoidea</taxon>
        <taxon>Araneidae</taxon>
        <taxon>Caerostris</taxon>
    </lineage>
</organism>
<evidence type="ECO:0000313" key="2">
    <source>
        <dbReference type="Proteomes" id="UP001054945"/>
    </source>
</evidence>
<comment type="caution">
    <text evidence="1">The sequence shown here is derived from an EMBL/GenBank/DDBJ whole genome shotgun (WGS) entry which is preliminary data.</text>
</comment>
<name>A0AAV4U333_CAEEX</name>
<keyword evidence="2" id="KW-1185">Reference proteome</keyword>
<proteinExistence type="predicted"/>
<gene>
    <name evidence="1" type="ORF">CEXT_164371</name>
</gene>
<protein>
    <submittedName>
        <fullName evidence="1">Uncharacterized protein</fullName>
    </submittedName>
</protein>
<dbReference type="EMBL" id="BPLR01012198">
    <property type="protein sequence ID" value="GIY52130.1"/>
    <property type="molecule type" value="Genomic_DNA"/>
</dbReference>